<reference evidence="1" key="2">
    <citation type="submission" date="2023-05" db="EMBL/GenBank/DDBJ databases">
        <authorList>
            <person name="Fouks B."/>
        </authorList>
    </citation>
    <scope>NUCLEOTIDE SEQUENCE</scope>
    <source>
        <strain evidence="1">Stay&amp;Tobe</strain>
        <tissue evidence="1">Testes</tissue>
    </source>
</reference>
<accession>A0AAD8EMY3</accession>
<dbReference type="AlphaFoldDB" id="A0AAD8EMY3"/>
<comment type="caution">
    <text evidence="1">The sequence shown here is derived from an EMBL/GenBank/DDBJ whole genome shotgun (WGS) entry which is preliminary data.</text>
</comment>
<feature type="non-terminal residue" evidence="1">
    <location>
        <position position="53"/>
    </location>
</feature>
<sequence length="53" mass="6190">ALSPWGSRRTNIWNCKGHYYSSHCQASHRSSIHLFPVFKVRIFNNRSAYSCMS</sequence>
<name>A0AAD8EMY3_DIPPU</name>
<reference evidence="1" key="1">
    <citation type="journal article" date="2023" name="IScience">
        <title>Live-bearing cockroach genome reveals convergent evolutionary mechanisms linked to viviparity in insects and beyond.</title>
        <authorList>
            <person name="Fouks B."/>
            <person name="Harrison M.C."/>
            <person name="Mikhailova A.A."/>
            <person name="Marchal E."/>
            <person name="English S."/>
            <person name="Carruthers M."/>
            <person name="Jennings E.C."/>
            <person name="Chiamaka E.L."/>
            <person name="Frigard R.A."/>
            <person name="Pippel M."/>
            <person name="Attardo G.M."/>
            <person name="Benoit J.B."/>
            <person name="Bornberg-Bauer E."/>
            <person name="Tobe S.S."/>
        </authorList>
    </citation>
    <scope>NUCLEOTIDE SEQUENCE</scope>
    <source>
        <strain evidence="1">Stay&amp;Tobe</strain>
    </source>
</reference>
<keyword evidence="2" id="KW-1185">Reference proteome</keyword>
<gene>
    <name evidence="1" type="ORF">L9F63_012284</name>
</gene>
<organism evidence="1 2">
    <name type="scientific">Diploptera punctata</name>
    <name type="common">Pacific beetle cockroach</name>
    <dbReference type="NCBI Taxonomy" id="6984"/>
    <lineage>
        <taxon>Eukaryota</taxon>
        <taxon>Metazoa</taxon>
        <taxon>Ecdysozoa</taxon>
        <taxon>Arthropoda</taxon>
        <taxon>Hexapoda</taxon>
        <taxon>Insecta</taxon>
        <taxon>Pterygota</taxon>
        <taxon>Neoptera</taxon>
        <taxon>Polyneoptera</taxon>
        <taxon>Dictyoptera</taxon>
        <taxon>Blattodea</taxon>
        <taxon>Blaberoidea</taxon>
        <taxon>Blaberidae</taxon>
        <taxon>Diplopterinae</taxon>
        <taxon>Diploptera</taxon>
    </lineage>
</organism>
<evidence type="ECO:0000313" key="2">
    <source>
        <dbReference type="Proteomes" id="UP001233999"/>
    </source>
</evidence>
<feature type="non-terminal residue" evidence="1">
    <location>
        <position position="1"/>
    </location>
</feature>
<protein>
    <submittedName>
        <fullName evidence="1">Uncharacterized protein</fullName>
    </submittedName>
</protein>
<dbReference type="Proteomes" id="UP001233999">
    <property type="component" value="Unassembled WGS sequence"/>
</dbReference>
<dbReference type="EMBL" id="JASPKZ010001974">
    <property type="protein sequence ID" value="KAJ9596680.1"/>
    <property type="molecule type" value="Genomic_DNA"/>
</dbReference>
<evidence type="ECO:0000313" key="1">
    <source>
        <dbReference type="EMBL" id="KAJ9596680.1"/>
    </source>
</evidence>
<proteinExistence type="predicted"/>